<protein>
    <submittedName>
        <fullName evidence="1">Putative RNase H-like nuclease</fullName>
    </submittedName>
</protein>
<dbReference type="RefSeq" id="WP_130511461.1">
    <property type="nucleotide sequence ID" value="NZ_SHKY01000001.1"/>
</dbReference>
<proteinExistence type="predicted"/>
<reference evidence="1 2" key="1">
    <citation type="submission" date="2019-02" db="EMBL/GenBank/DDBJ databases">
        <title>Sequencing the genomes of 1000 actinobacteria strains.</title>
        <authorList>
            <person name="Klenk H.-P."/>
        </authorList>
    </citation>
    <scope>NUCLEOTIDE SEQUENCE [LARGE SCALE GENOMIC DNA]</scope>
    <source>
        <strain evidence="1 2">DSM 45162</strain>
    </source>
</reference>
<dbReference type="EMBL" id="SHKY01000001">
    <property type="protein sequence ID" value="RZU52900.1"/>
    <property type="molecule type" value="Genomic_DNA"/>
</dbReference>
<dbReference type="AlphaFoldDB" id="A0A4Q7ZPC4"/>
<organism evidence="1 2">
    <name type="scientific">Krasilnikovia cinnamomea</name>
    <dbReference type="NCBI Taxonomy" id="349313"/>
    <lineage>
        <taxon>Bacteria</taxon>
        <taxon>Bacillati</taxon>
        <taxon>Actinomycetota</taxon>
        <taxon>Actinomycetes</taxon>
        <taxon>Micromonosporales</taxon>
        <taxon>Micromonosporaceae</taxon>
        <taxon>Krasilnikovia</taxon>
    </lineage>
</organism>
<evidence type="ECO:0000313" key="1">
    <source>
        <dbReference type="EMBL" id="RZU52900.1"/>
    </source>
</evidence>
<dbReference type="InterPro" id="IPR007362">
    <property type="entry name" value="DUF429"/>
</dbReference>
<dbReference type="OrthoDB" id="9811476at2"/>
<dbReference type="Pfam" id="PF04250">
    <property type="entry name" value="DUF429"/>
    <property type="match status" value="1"/>
</dbReference>
<sequence>MTIHVIGVDAYALGWVGVELRDGAFGRAMLASTLYEIVAGSSGAAVIGVDVPLGMLPDRWRAADAVAADQLGPRRSSVFRVPPRPVWQEPDFAAANRVCKQLTGTGISRQSWALRPKLLEANAIWERHPGLLFEAHPEVSFRTMADAPLQYAKKTWTGQAQRRELLAKQGIVLPDNLGPAGQAPPDDILDAAAVAWTAHRMATGAAHSHPDPPEETDGAKIAIWY</sequence>
<gene>
    <name evidence="1" type="ORF">EV385_4784</name>
</gene>
<name>A0A4Q7ZPC4_9ACTN</name>
<comment type="caution">
    <text evidence="1">The sequence shown here is derived from an EMBL/GenBank/DDBJ whole genome shotgun (WGS) entry which is preliminary data.</text>
</comment>
<keyword evidence="2" id="KW-1185">Reference proteome</keyword>
<evidence type="ECO:0000313" key="2">
    <source>
        <dbReference type="Proteomes" id="UP000292564"/>
    </source>
</evidence>
<accession>A0A4Q7ZPC4</accession>
<dbReference type="Proteomes" id="UP000292564">
    <property type="component" value="Unassembled WGS sequence"/>
</dbReference>